<feature type="transmembrane region" description="Helical" evidence="7">
    <location>
        <begin position="218"/>
        <end position="238"/>
    </location>
</feature>
<evidence type="ECO:0000313" key="9">
    <source>
        <dbReference type="EMBL" id="KAK5164859.1"/>
    </source>
</evidence>
<dbReference type="GeneID" id="89930854"/>
<evidence type="ECO:0000256" key="3">
    <source>
        <dbReference type="ARBA" id="ARBA00022692"/>
    </source>
</evidence>
<keyword evidence="5 7" id="KW-0472">Membrane</keyword>
<dbReference type="EMBL" id="JAVRRT010000018">
    <property type="protein sequence ID" value="KAK5164859.1"/>
    <property type="molecule type" value="Genomic_DNA"/>
</dbReference>
<keyword evidence="2" id="KW-0813">Transport</keyword>
<keyword evidence="3 7" id="KW-0812">Transmembrane</keyword>
<dbReference type="InterPro" id="IPR036259">
    <property type="entry name" value="MFS_trans_sf"/>
</dbReference>
<dbReference type="PANTHER" id="PTHR43791:SF24">
    <property type="entry name" value="NICOTINIC ACID PLASMA MEMBRANE TRANSPORTER"/>
    <property type="match status" value="1"/>
</dbReference>
<feature type="transmembrane region" description="Helical" evidence="7">
    <location>
        <begin position="149"/>
        <end position="171"/>
    </location>
</feature>
<reference evidence="9 10" key="1">
    <citation type="submission" date="2023-08" db="EMBL/GenBank/DDBJ databases">
        <title>Black Yeasts Isolated from many extreme environments.</title>
        <authorList>
            <person name="Coleine C."/>
            <person name="Stajich J.E."/>
            <person name="Selbmann L."/>
        </authorList>
    </citation>
    <scope>NUCLEOTIDE SEQUENCE [LARGE SCALE GENOMIC DNA]</scope>
    <source>
        <strain evidence="9 10">CCFEE 5935</strain>
    </source>
</reference>
<feature type="transmembrane region" description="Helical" evidence="7">
    <location>
        <begin position="413"/>
        <end position="434"/>
    </location>
</feature>
<dbReference type="PANTHER" id="PTHR43791">
    <property type="entry name" value="PERMEASE-RELATED"/>
    <property type="match status" value="1"/>
</dbReference>
<feature type="transmembrane region" description="Helical" evidence="7">
    <location>
        <begin position="94"/>
        <end position="116"/>
    </location>
</feature>
<dbReference type="FunFam" id="1.20.1250.20:FF:000013">
    <property type="entry name" value="MFS general substrate transporter"/>
    <property type="match status" value="1"/>
</dbReference>
<feature type="transmembrane region" description="Helical" evidence="7">
    <location>
        <begin position="183"/>
        <end position="206"/>
    </location>
</feature>
<keyword evidence="10" id="KW-1185">Reference proteome</keyword>
<organism evidence="9 10">
    <name type="scientific">Saxophila tyrrhenica</name>
    <dbReference type="NCBI Taxonomy" id="1690608"/>
    <lineage>
        <taxon>Eukaryota</taxon>
        <taxon>Fungi</taxon>
        <taxon>Dikarya</taxon>
        <taxon>Ascomycota</taxon>
        <taxon>Pezizomycotina</taxon>
        <taxon>Dothideomycetes</taxon>
        <taxon>Dothideomycetidae</taxon>
        <taxon>Mycosphaerellales</taxon>
        <taxon>Extremaceae</taxon>
        <taxon>Saxophila</taxon>
    </lineage>
</organism>
<gene>
    <name evidence="9" type="ORF">LTR77_009523</name>
</gene>
<accession>A0AAV9P0M8</accession>
<dbReference type="AlphaFoldDB" id="A0AAV9P0M8"/>
<dbReference type="InterPro" id="IPR011701">
    <property type="entry name" value="MFS"/>
</dbReference>
<evidence type="ECO:0000256" key="1">
    <source>
        <dbReference type="ARBA" id="ARBA00004141"/>
    </source>
</evidence>
<name>A0AAV9P0M8_9PEZI</name>
<evidence type="ECO:0000256" key="2">
    <source>
        <dbReference type="ARBA" id="ARBA00022448"/>
    </source>
</evidence>
<dbReference type="RefSeq" id="XP_064655055.1">
    <property type="nucleotide sequence ID" value="XM_064806750.1"/>
</dbReference>
<evidence type="ECO:0000256" key="5">
    <source>
        <dbReference type="ARBA" id="ARBA00023136"/>
    </source>
</evidence>
<feature type="domain" description="Major facilitator superfamily (MFS) profile" evidence="8">
    <location>
        <begin position="55"/>
        <end position="501"/>
    </location>
</feature>
<dbReference type="Gene3D" id="1.20.1250.20">
    <property type="entry name" value="MFS general substrate transporter like domains"/>
    <property type="match status" value="2"/>
</dbReference>
<evidence type="ECO:0000256" key="6">
    <source>
        <dbReference type="SAM" id="MobiDB-lite"/>
    </source>
</evidence>
<feature type="transmembrane region" description="Helical" evidence="7">
    <location>
        <begin position="295"/>
        <end position="316"/>
    </location>
</feature>
<comment type="caution">
    <text evidence="9">The sequence shown here is derived from an EMBL/GenBank/DDBJ whole genome shotgun (WGS) entry which is preliminary data.</text>
</comment>
<dbReference type="FunFam" id="1.20.1250.20:FF:000057">
    <property type="entry name" value="MFS general substrate transporter"/>
    <property type="match status" value="1"/>
</dbReference>
<feature type="transmembrane region" description="Helical" evidence="7">
    <location>
        <begin position="381"/>
        <end position="401"/>
    </location>
</feature>
<sequence>MASPSPDREASSLEKEKVGNDEYREVAAGNEQPPQDVLEYKKQERKVVRKLDIFIAPVMFLLMLISYLDRGNIGFAATQGMIEDINLQGSDLNIAVSIFYITYILAEASFPASFYVKRLQFNRVIPAITFGWGLMCMCTGFIQGPGSLYALRLLLGLFEGCLFPAMTLFLANWYKREELGFRISFLFIGSALSGAVGGLIALGILYMDGVGGYPGWRWLYIIEGLITIIWAFMTIFLVPANWRTAYFLTPSDKAIMKVREEEMEAYSGGNGHYTMADIKLAAKDPTTWVHAPTQVAMVTILYGFGTFLPIILKFSFNFSTLQAQYLVVPVCLWGAIVYFVGAILADRYNARFWSVIICAPIGMAGYAILLRIEDVPSGVRYFATFLISTACYLCTGTNISWLGMNRAPDGKRAASMGILLTFTNLGGIISGQIYQTDAAPKYTLGQAWSLGSLAFGWCGFWVLRTMYKRREKQKEELRGQGWNLQPGEVWTDRVPEFKYQF</sequence>
<comment type="subcellular location">
    <subcellularLocation>
        <location evidence="1">Membrane</location>
        <topology evidence="1">Multi-pass membrane protein</topology>
    </subcellularLocation>
</comment>
<dbReference type="GO" id="GO:0016020">
    <property type="term" value="C:membrane"/>
    <property type="evidence" value="ECO:0007669"/>
    <property type="project" value="UniProtKB-SubCell"/>
</dbReference>
<keyword evidence="4 7" id="KW-1133">Transmembrane helix</keyword>
<protein>
    <recommendedName>
        <fullName evidence="8">Major facilitator superfamily (MFS) profile domain-containing protein</fullName>
    </recommendedName>
</protein>
<dbReference type="SUPFAM" id="SSF103473">
    <property type="entry name" value="MFS general substrate transporter"/>
    <property type="match status" value="1"/>
</dbReference>
<dbReference type="Proteomes" id="UP001337655">
    <property type="component" value="Unassembled WGS sequence"/>
</dbReference>
<dbReference type="Pfam" id="PF07690">
    <property type="entry name" value="MFS_1"/>
    <property type="match status" value="1"/>
</dbReference>
<dbReference type="PROSITE" id="PS50850">
    <property type="entry name" value="MFS"/>
    <property type="match status" value="1"/>
</dbReference>
<feature type="region of interest" description="Disordered" evidence="6">
    <location>
        <begin position="1"/>
        <end position="35"/>
    </location>
</feature>
<feature type="transmembrane region" description="Helical" evidence="7">
    <location>
        <begin position="446"/>
        <end position="463"/>
    </location>
</feature>
<evidence type="ECO:0000313" key="10">
    <source>
        <dbReference type="Proteomes" id="UP001337655"/>
    </source>
</evidence>
<feature type="transmembrane region" description="Helical" evidence="7">
    <location>
        <begin position="123"/>
        <end position="143"/>
    </location>
</feature>
<proteinExistence type="predicted"/>
<dbReference type="GO" id="GO:0022857">
    <property type="term" value="F:transmembrane transporter activity"/>
    <property type="evidence" value="ECO:0007669"/>
    <property type="project" value="InterPro"/>
</dbReference>
<dbReference type="InterPro" id="IPR020846">
    <property type="entry name" value="MFS_dom"/>
</dbReference>
<evidence type="ECO:0000259" key="8">
    <source>
        <dbReference type="PROSITE" id="PS50850"/>
    </source>
</evidence>
<feature type="transmembrane region" description="Helical" evidence="7">
    <location>
        <begin position="352"/>
        <end position="369"/>
    </location>
</feature>
<evidence type="ECO:0000256" key="4">
    <source>
        <dbReference type="ARBA" id="ARBA00022989"/>
    </source>
</evidence>
<evidence type="ECO:0000256" key="7">
    <source>
        <dbReference type="SAM" id="Phobius"/>
    </source>
</evidence>
<feature type="compositionally biased region" description="Basic and acidic residues" evidence="6">
    <location>
        <begin position="1"/>
        <end position="25"/>
    </location>
</feature>
<feature type="transmembrane region" description="Helical" evidence="7">
    <location>
        <begin position="51"/>
        <end position="68"/>
    </location>
</feature>
<feature type="transmembrane region" description="Helical" evidence="7">
    <location>
        <begin position="322"/>
        <end position="345"/>
    </location>
</feature>